<keyword evidence="7" id="KW-0539">Nucleus</keyword>
<evidence type="ECO:0000259" key="9">
    <source>
        <dbReference type="Pfam" id="PF04696"/>
    </source>
</evidence>
<feature type="domain" description="Pinin/SDK/MemA protein" evidence="9">
    <location>
        <begin position="76"/>
        <end position="191"/>
    </location>
</feature>
<evidence type="ECO:0000256" key="2">
    <source>
        <dbReference type="ARBA" id="ARBA00010386"/>
    </source>
</evidence>
<evidence type="ECO:0000256" key="6">
    <source>
        <dbReference type="ARBA" id="ARBA00023187"/>
    </source>
</evidence>
<feature type="compositionally biased region" description="Basic and acidic residues" evidence="8">
    <location>
        <begin position="247"/>
        <end position="268"/>
    </location>
</feature>
<dbReference type="PANTHER" id="PTHR12707">
    <property type="entry name" value="PINN"/>
    <property type="match status" value="1"/>
</dbReference>
<dbReference type="EMBL" id="NJET01000039">
    <property type="protein sequence ID" value="PHH63973.1"/>
    <property type="molecule type" value="Genomic_DNA"/>
</dbReference>
<reference evidence="10 11" key="1">
    <citation type="submission" date="2017-06" db="EMBL/GenBank/DDBJ databases">
        <title>Ant-infecting Ophiocordyceps genomes reveal a high diversity of potential behavioral manipulation genes and a possible major role for enterotoxins.</title>
        <authorList>
            <person name="De Bekker C."/>
            <person name="Evans H.C."/>
            <person name="Brachmann A."/>
            <person name="Hughes D.P."/>
        </authorList>
    </citation>
    <scope>NUCLEOTIDE SEQUENCE [LARGE SCALE GENOMIC DNA]</scope>
    <source>
        <strain evidence="10 11">Map64</strain>
    </source>
</reference>
<organism evidence="10 11">
    <name type="scientific">Ophiocordyceps australis</name>
    <dbReference type="NCBI Taxonomy" id="1399860"/>
    <lineage>
        <taxon>Eukaryota</taxon>
        <taxon>Fungi</taxon>
        <taxon>Dikarya</taxon>
        <taxon>Ascomycota</taxon>
        <taxon>Pezizomycotina</taxon>
        <taxon>Sordariomycetes</taxon>
        <taxon>Hypocreomycetidae</taxon>
        <taxon>Hypocreales</taxon>
        <taxon>Ophiocordycipitaceae</taxon>
        <taxon>Ophiocordyceps</taxon>
    </lineage>
</organism>
<proteinExistence type="inferred from homology"/>
<accession>A0A2C5Y8M4</accession>
<dbReference type="AlphaFoldDB" id="A0A2C5Y8M4"/>
<evidence type="ECO:0000256" key="7">
    <source>
        <dbReference type="ARBA" id="ARBA00023242"/>
    </source>
</evidence>
<gene>
    <name evidence="10" type="ORF">CDD81_5192</name>
</gene>
<evidence type="ECO:0000256" key="8">
    <source>
        <dbReference type="SAM" id="MobiDB-lite"/>
    </source>
</evidence>
<feature type="compositionally biased region" description="Basic and acidic residues" evidence="8">
    <location>
        <begin position="104"/>
        <end position="114"/>
    </location>
</feature>
<dbReference type="STRING" id="1399860.A0A2C5Y8M4"/>
<dbReference type="InterPro" id="IPR039853">
    <property type="entry name" value="Pinin"/>
</dbReference>
<comment type="caution">
    <text evidence="10">The sequence shown here is derived from an EMBL/GenBank/DDBJ whole genome shotgun (WGS) entry which is preliminary data.</text>
</comment>
<dbReference type="GO" id="GO:0071013">
    <property type="term" value="C:catalytic step 2 spliceosome"/>
    <property type="evidence" value="ECO:0007669"/>
    <property type="project" value="TreeGrafter"/>
</dbReference>
<feature type="compositionally biased region" description="Polar residues" evidence="8">
    <location>
        <begin position="278"/>
        <end position="288"/>
    </location>
</feature>
<feature type="compositionally biased region" description="Basic and acidic residues" evidence="8">
    <location>
        <begin position="66"/>
        <end position="80"/>
    </location>
</feature>
<feature type="compositionally biased region" description="Basic residues" evidence="8">
    <location>
        <begin position="15"/>
        <end position="26"/>
    </location>
</feature>
<dbReference type="Pfam" id="PF04696">
    <property type="entry name" value="Pinin_SDK_memA"/>
    <property type="match status" value="1"/>
</dbReference>
<keyword evidence="3" id="KW-0507">mRNA processing</keyword>
<evidence type="ECO:0000256" key="4">
    <source>
        <dbReference type="ARBA" id="ARBA00023015"/>
    </source>
</evidence>
<evidence type="ECO:0000256" key="1">
    <source>
        <dbReference type="ARBA" id="ARBA00004123"/>
    </source>
</evidence>
<feature type="compositionally biased region" description="Low complexity" evidence="8">
    <location>
        <begin position="89"/>
        <end position="101"/>
    </location>
</feature>
<feature type="compositionally biased region" description="Basic and acidic residues" evidence="8">
    <location>
        <begin position="1"/>
        <end position="14"/>
    </location>
</feature>
<keyword evidence="11" id="KW-1185">Reference proteome</keyword>
<keyword evidence="4" id="KW-0805">Transcription regulation</keyword>
<evidence type="ECO:0000313" key="11">
    <source>
        <dbReference type="Proteomes" id="UP000226192"/>
    </source>
</evidence>
<evidence type="ECO:0000256" key="5">
    <source>
        <dbReference type="ARBA" id="ARBA00023163"/>
    </source>
</evidence>
<dbReference type="InterPro" id="IPR006786">
    <property type="entry name" value="Pinin_SDK_MemA"/>
</dbReference>
<keyword evidence="5" id="KW-0804">Transcription</keyword>
<dbReference type="PANTHER" id="PTHR12707:SF0">
    <property type="entry name" value="PININ"/>
    <property type="match status" value="1"/>
</dbReference>
<dbReference type="GO" id="GO:0006397">
    <property type="term" value="P:mRNA processing"/>
    <property type="evidence" value="ECO:0007669"/>
    <property type="project" value="UniProtKB-KW"/>
</dbReference>
<dbReference type="GO" id="GO:0008380">
    <property type="term" value="P:RNA splicing"/>
    <property type="evidence" value="ECO:0007669"/>
    <property type="project" value="UniProtKB-KW"/>
</dbReference>
<protein>
    <recommendedName>
        <fullName evidence="9">Pinin/SDK/MemA protein domain-containing protein</fullName>
    </recommendedName>
</protein>
<dbReference type="OrthoDB" id="330772at2759"/>
<comment type="subcellular location">
    <subcellularLocation>
        <location evidence="1">Nucleus</location>
    </subcellularLocation>
</comment>
<name>A0A2C5Y8M4_9HYPO</name>
<evidence type="ECO:0000313" key="10">
    <source>
        <dbReference type="EMBL" id="PHH63973.1"/>
    </source>
</evidence>
<evidence type="ECO:0000256" key="3">
    <source>
        <dbReference type="ARBA" id="ARBA00022664"/>
    </source>
</evidence>
<feature type="region of interest" description="Disordered" evidence="8">
    <location>
        <begin position="211"/>
        <end position="308"/>
    </location>
</feature>
<sequence length="325" mass="37285">MAAEDETFHPETSRSRSRPRERKRRASSATDGQDGYAKRRHMDYRSSHGPTRLSESPEGPLTTYKTPKERKASVTQEDKKRGQRLFGGLLSTLSQTNSSSQQRRRQEIERRQLDKLQQQTAQDEKKLAERRAAAERTRLCEQITWEERVMRNRHAKELKLAQFLQTSSRPQIYFLPWRLSRSQEDEIDNQIRDTKARIARELENFKSHKEDHVTRYGPASKSEALSTEKRHDLAQEAEPVAEAEPELESKHEATQTHKTDSGLEHDAEAQSLADVPQSPKSCSTNTATIAGEIEGQPMTHPLNNDDLQDDLGDILVEAEEDMVIY</sequence>
<keyword evidence="6" id="KW-0508">mRNA splicing</keyword>
<dbReference type="Proteomes" id="UP000226192">
    <property type="component" value="Unassembled WGS sequence"/>
</dbReference>
<feature type="region of interest" description="Disordered" evidence="8">
    <location>
        <begin position="1"/>
        <end position="129"/>
    </location>
</feature>
<comment type="similarity">
    <text evidence="2">Belongs to the pinin family.</text>
</comment>